<proteinExistence type="predicted"/>
<sequence length="111" mass="12149">MERTLRGWREGIEMDLSGGRGFSLSTTRAAYRSNLIMKIESAPGSDSWTSFDSCSPAGTVSTLTCGLFSLSLMEISSKKMGRVIQLAMNVRCSRSTKMILPYSPGLQTLRS</sequence>
<dbReference type="AlphaFoldDB" id="A0A4Y2EZ01"/>
<organism evidence="1 2">
    <name type="scientific">Araneus ventricosus</name>
    <name type="common">Orbweaver spider</name>
    <name type="synonym">Epeira ventricosa</name>
    <dbReference type="NCBI Taxonomy" id="182803"/>
    <lineage>
        <taxon>Eukaryota</taxon>
        <taxon>Metazoa</taxon>
        <taxon>Ecdysozoa</taxon>
        <taxon>Arthropoda</taxon>
        <taxon>Chelicerata</taxon>
        <taxon>Arachnida</taxon>
        <taxon>Araneae</taxon>
        <taxon>Araneomorphae</taxon>
        <taxon>Entelegynae</taxon>
        <taxon>Araneoidea</taxon>
        <taxon>Araneidae</taxon>
        <taxon>Araneus</taxon>
    </lineage>
</organism>
<evidence type="ECO:0000313" key="2">
    <source>
        <dbReference type="Proteomes" id="UP000499080"/>
    </source>
</evidence>
<dbReference type="EMBL" id="BGPR01000729">
    <property type="protein sequence ID" value="GBM33246.1"/>
    <property type="molecule type" value="Genomic_DNA"/>
</dbReference>
<dbReference type="Proteomes" id="UP000499080">
    <property type="component" value="Unassembled WGS sequence"/>
</dbReference>
<evidence type="ECO:0000313" key="1">
    <source>
        <dbReference type="EMBL" id="GBM33246.1"/>
    </source>
</evidence>
<accession>A0A4Y2EZ01</accession>
<protein>
    <submittedName>
        <fullName evidence="1">Uncharacterized protein</fullName>
    </submittedName>
</protein>
<reference evidence="1 2" key="1">
    <citation type="journal article" date="2019" name="Sci. Rep.">
        <title>Orb-weaving spider Araneus ventricosus genome elucidates the spidroin gene catalogue.</title>
        <authorList>
            <person name="Kono N."/>
            <person name="Nakamura H."/>
            <person name="Ohtoshi R."/>
            <person name="Moran D.A.P."/>
            <person name="Shinohara A."/>
            <person name="Yoshida Y."/>
            <person name="Fujiwara M."/>
            <person name="Mori M."/>
            <person name="Tomita M."/>
            <person name="Arakawa K."/>
        </authorList>
    </citation>
    <scope>NUCLEOTIDE SEQUENCE [LARGE SCALE GENOMIC DNA]</scope>
</reference>
<keyword evidence="2" id="KW-1185">Reference proteome</keyword>
<comment type="caution">
    <text evidence="1">The sequence shown here is derived from an EMBL/GenBank/DDBJ whole genome shotgun (WGS) entry which is preliminary data.</text>
</comment>
<gene>
    <name evidence="1" type="ORF">AVEN_91643_1</name>
</gene>
<name>A0A4Y2EZ01_ARAVE</name>